<dbReference type="EMBL" id="FOIL01000085">
    <property type="protein sequence ID" value="SET96568.1"/>
    <property type="molecule type" value="Genomic_DNA"/>
</dbReference>
<evidence type="ECO:0000313" key="1">
    <source>
        <dbReference type="EMBL" id="SET96568.1"/>
    </source>
</evidence>
<name>A0A1I0IHJ9_9FIRM</name>
<dbReference type="RefSeq" id="WP_074650709.1">
    <property type="nucleotide sequence ID" value="NZ_FOIL01000085.1"/>
</dbReference>
<protein>
    <submittedName>
        <fullName evidence="1">Uncharacterized protein</fullName>
    </submittedName>
</protein>
<reference evidence="1 2" key="1">
    <citation type="submission" date="2016-10" db="EMBL/GenBank/DDBJ databases">
        <authorList>
            <person name="de Groot N.N."/>
        </authorList>
    </citation>
    <scope>NUCLEOTIDE SEQUENCE [LARGE SCALE GENOMIC DNA]</scope>
    <source>
        <strain evidence="1 2">KH1P1</strain>
    </source>
</reference>
<dbReference type="Proteomes" id="UP000199820">
    <property type="component" value="Unassembled WGS sequence"/>
</dbReference>
<gene>
    <name evidence="1" type="ORF">SAMN04487771_10852</name>
</gene>
<accession>A0A1I0IHJ9</accession>
<sequence>MRKVTMLSMLIPESRTGILVQNGQKERIEAKYISFDEYEETLRKASENTADASVPIVSGVFYADSGEGRRVLVLPDTAAM</sequence>
<organism evidence="1 2">
    <name type="scientific">[Clostridium] aminophilum</name>
    <dbReference type="NCBI Taxonomy" id="1526"/>
    <lineage>
        <taxon>Bacteria</taxon>
        <taxon>Bacillati</taxon>
        <taxon>Bacillota</taxon>
        <taxon>Clostridia</taxon>
        <taxon>Lachnospirales</taxon>
        <taxon>Lachnospiraceae</taxon>
    </lineage>
</organism>
<dbReference type="OrthoDB" id="9870940at2"/>
<dbReference type="AlphaFoldDB" id="A0A1I0IHJ9"/>
<proteinExistence type="predicted"/>
<evidence type="ECO:0000313" key="2">
    <source>
        <dbReference type="Proteomes" id="UP000199820"/>
    </source>
</evidence>
<keyword evidence="2" id="KW-1185">Reference proteome</keyword>